<comment type="caution">
    <text evidence="1">The sequence shown here is derived from an EMBL/GenBank/DDBJ whole genome shotgun (WGS) entry which is preliminary data.</text>
</comment>
<gene>
    <name evidence="1" type="ORF">BDP55DRAFT_148036</name>
</gene>
<dbReference type="PROSITE" id="PS51257">
    <property type="entry name" value="PROKAR_LIPOPROTEIN"/>
    <property type="match status" value="1"/>
</dbReference>
<dbReference type="GeneID" id="85450119"/>
<protein>
    <submittedName>
        <fullName evidence="1">Uncharacterized protein</fullName>
    </submittedName>
</protein>
<dbReference type="RefSeq" id="XP_060429712.1">
    <property type="nucleotide sequence ID" value="XM_060565593.1"/>
</dbReference>
<accession>A0AAJ0AKS4</accession>
<sequence length="271" mass="29797">MVPAKRIAGGTRLCSVCLSVCLCLSAALVSCISSLHLSLIFEAHLHCLNNTISHWINHSLGAPPPTQPQVSGSSQRKSLGQVRKKTPGYTTAFGVGHHHHLELSDSQSPYQPAPIRIPSAGQEVRTFYIRSCGLVFPPTSTPASYLRSQGRPTTLTSVVRCTQSEISFPFPVVNRPGLSTSQQERASVKGLIYHYSFRGRKATAGQVSARLRTHSIRTQEQHVPFSSLHTRISYCVLPDYRVVVELLDTPQRCSYIESGCLQCTFDHNGFP</sequence>
<dbReference type="AlphaFoldDB" id="A0AAJ0AKS4"/>
<organism evidence="1 2">
    <name type="scientific">Colletotrichum godetiae</name>
    <dbReference type="NCBI Taxonomy" id="1209918"/>
    <lineage>
        <taxon>Eukaryota</taxon>
        <taxon>Fungi</taxon>
        <taxon>Dikarya</taxon>
        <taxon>Ascomycota</taxon>
        <taxon>Pezizomycotina</taxon>
        <taxon>Sordariomycetes</taxon>
        <taxon>Hypocreomycetidae</taxon>
        <taxon>Glomerellales</taxon>
        <taxon>Glomerellaceae</taxon>
        <taxon>Colletotrichum</taxon>
        <taxon>Colletotrichum acutatum species complex</taxon>
    </lineage>
</organism>
<name>A0AAJ0AKS4_9PEZI</name>
<keyword evidence="2" id="KW-1185">Reference proteome</keyword>
<proteinExistence type="predicted"/>
<dbReference type="EMBL" id="JAHMHR010000020">
    <property type="protein sequence ID" value="KAK1675709.1"/>
    <property type="molecule type" value="Genomic_DNA"/>
</dbReference>
<evidence type="ECO:0000313" key="2">
    <source>
        <dbReference type="Proteomes" id="UP001224890"/>
    </source>
</evidence>
<reference evidence="1" key="1">
    <citation type="submission" date="2021-06" db="EMBL/GenBank/DDBJ databases">
        <title>Comparative genomics, transcriptomics and evolutionary studies reveal genomic signatures of adaptation to plant cell wall in hemibiotrophic fungi.</title>
        <authorList>
            <consortium name="DOE Joint Genome Institute"/>
            <person name="Baroncelli R."/>
            <person name="Diaz J.F."/>
            <person name="Benocci T."/>
            <person name="Peng M."/>
            <person name="Battaglia E."/>
            <person name="Haridas S."/>
            <person name="Andreopoulos W."/>
            <person name="Labutti K."/>
            <person name="Pangilinan J."/>
            <person name="Floch G.L."/>
            <person name="Makela M.R."/>
            <person name="Henrissat B."/>
            <person name="Grigoriev I.V."/>
            <person name="Crouch J.A."/>
            <person name="De Vries R.P."/>
            <person name="Sukno S.A."/>
            <person name="Thon M.R."/>
        </authorList>
    </citation>
    <scope>NUCLEOTIDE SEQUENCE</scope>
    <source>
        <strain evidence="1">CBS 193.32</strain>
    </source>
</reference>
<evidence type="ECO:0000313" key="1">
    <source>
        <dbReference type="EMBL" id="KAK1675709.1"/>
    </source>
</evidence>
<dbReference type="Proteomes" id="UP001224890">
    <property type="component" value="Unassembled WGS sequence"/>
</dbReference>